<feature type="compositionally biased region" description="Basic and acidic residues" evidence="2">
    <location>
        <begin position="270"/>
        <end position="292"/>
    </location>
</feature>
<dbReference type="Pfam" id="PF00098">
    <property type="entry name" value="zf-CCHC"/>
    <property type="match status" value="1"/>
</dbReference>
<dbReference type="Gene3D" id="4.10.60.10">
    <property type="entry name" value="Zinc finger, CCHC-type"/>
    <property type="match status" value="1"/>
</dbReference>
<feature type="domain" description="CCHC-type" evidence="3">
    <location>
        <begin position="344"/>
        <end position="359"/>
    </location>
</feature>
<dbReference type="InterPro" id="IPR036875">
    <property type="entry name" value="Znf_CCHC_sf"/>
</dbReference>
<feature type="compositionally biased region" description="Basic and acidic residues" evidence="2">
    <location>
        <begin position="372"/>
        <end position="382"/>
    </location>
</feature>
<evidence type="ECO:0000256" key="1">
    <source>
        <dbReference type="PROSITE-ProRule" id="PRU00047"/>
    </source>
</evidence>
<feature type="region of interest" description="Disordered" evidence="2">
    <location>
        <begin position="349"/>
        <end position="388"/>
    </location>
</feature>
<dbReference type="Proteomes" id="UP000015100">
    <property type="component" value="Unassembled WGS sequence"/>
</dbReference>
<accession>S8AA22</accession>
<keyword evidence="1" id="KW-0479">Metal-binding</keyword>
<feature type="compositionally biased region" description="Low complexity" evidence="2">
    <location>
        <begin position="126"/>
        <end position="157"/>
    </location>
</feature>
<sequence>MPMRLKMVPNIGLQAQTLLLDLDRKAPGLAAKSRCTTTAQPSTRKSSIAFSSISNYLQRPTIAALAPRTTFTDGIFKPGCQACLLPAAEHEGTLLSPPSRLLDPPRKQQWLTFPPHRPQFMQRPLPSSATSSPTSSKIPSSPSTTSHSKSKTTATTPGSASRGNSNISRTAILAAKAEEASRREAAINASSIGAEERWSFSLPSSEKSTEVRGGGEMVGNVRVVVGTTQHPTNALHLANNDDDDDDSSEDGQETRVTNISRRYFGGRTAPKPEEKKRADASDSEPELSHDSDTSASEGELERRVAEKRAKKQARKHKDADRTLQGLSQIGGRAVVPNNMSNIECYGCGKTGHRRADCPNARKGGMPGGRGKRGFEGRGEPMIKKQRRH</sequence>
<feature type="compositionally biased region" description="Polar residues" evidence="2">
    <location>
        <begin position="158"/>
        <end position="167"/>
    </location>
</feature>
<dbReference type="HOGENOM" id="CLU_711768_0_0_1"/>
<comment type="caution">
    <text evidence="4">The sequence shown here is derived from an EMBL/GenBank/DDBJ whole genome shotgun (WGS) entry which is preliminary data.</text>
</comment>
<keyword evidence="5" id="KW-1185">Reference proteome</keyword>
<dbReference type="AlphaFoldDB" id="S8AA22"/>
<name>S8AA22_DACHA</name>
<dbReference type="SUPFAM" id="SSF57756">
    <property type="entry name" value="Retrovirus zinc finger-like domains"/>
    <property type="match status" value="1"/>
</dbReference>
<evidence type="ECO:0000259" key="3">
    <source>
        <dbReference type="PROSITE" id="PS50158"/>
    </source>
</evidence>
<evidence type="ECO:0000313" key="4">
    <source>
        <dbReference type="EMBL" id="EPS39820.1"/>
    </source>
</evidence>
<dbReference type="EMBL" id="AQGS01000443">
    <property type="protein sequence ID" value="EPS39820.1"/>
    <property type="molecule type" value="Genomic_DNA"/>
</dbReference>
<dbReference type="STRING" id="1284197.S8AA22"/>
<feature type="region of interest" description="Disordered" evidence="2">
    <location>
        <begin position="230"/>
        <end position="321"/>
    </location>
</feature>
<dbReference type="PROSITE" id="PS50158">
    <property type="entry name" value="ZF_CCHC"/>
    <property type="match status" value="1"/>
</dbReference>
<feature type="region of interest" description="Disordered" evidence="2">
    <location>
        <begin position="95"/>
        <end position="167"/>
    </location>
</feature>
<reference evidence="5" key="2">
    <citation type="submission" date="2013-04" db="EMBL/GenBank/DDBJ databases">
        <title>Genomic mechanisms accounting for the adaptation to parasitism in nematode-trapping fungi.</title>
        <authorList>
            <person name="Ahren D.G."/>
        </authorList>
    </citation>
    <scope>NUCLEOTIDE SEQUENCE [LARGE SCALE GENOMIC DNA]</scope>
    <source>
        <strain evidence="5">CBS 200.50</strain>
    </source>
</reference>
<protein>
    <recommendedName>
        <fullName evidence="3">CCHC-type domain-containing protein</fullName>
    </recommendedName>
</protein>
<dbReference type="GO" id="GO:0008270">
    <property type="term" value="F:zinc ion binding"/>
    <property type="evidence" value="ECO:0007669"/>
    <property type="project" value="UniProtKB-KW"/>
</dbReference>
<dbReference type="GO" id="GO:0003676">
    <property type="term" value="F:nucleic acid binding"/>
    <property type="evidence" value="ECO:0007669"/>
    <property type="project" value="InterPro"/>
</dbReference>
<organism evidence="4 5">
    <name type="scientific">Dactylellina haptotyla (strain CBS 200.50)</name>
    <name type="common">Nematode-trapping fungus</name>
    <name type="synonym">Monacrosporium haptotylum</name>
    <dbReference type="NCBI Taxonomy" id="1284197"/>
    <lineage>
        <taxon>Eukaryota</taxon>
        <taxon>Fungi</taxon>
        <taxon>Dikarya</taxon>
        <taxon>Ascomycota</taxon>
        <taxon>Pezizomycotina</taxon>
        <taxon>Orbiliomycetes</taxon>
        <taxon>Orbiliales</taxon>
        <taxon>Orbiliaceae</taxon>
        <taxon>Dactylellina</taxon>
    </lineage>
</organism>
<keyword evidence="1" id="KW-0862">Zinc</keyword>
<dbReference type="InterPro" id="IPR001878">
    <property type="entry name" value="Znf_CCHC"/>
</dbReference>
<dbReference type="SMART" id="SM00343">
    <property type="entry name" value="ZnF_C2HC"/>
    <property type="match status" value="1"/>
</dbReference>
<reference evidence="4 5" key="1">
    <citation type="journal article" date="2013" name="PLoS Genet.">
        <title>Genomic mechanisms accounting for the adaptation to parasitism in nematode-trapping fungi.</title>
        <authorList>
            <person name="Meerupati T."/>
            <person name="Andersson K.M."/>
            <person name="Friman E."/>
            <person name="Kumar D."/>
            <person name="Tunlid A."/>
            <person name="Ahren D."/>
        </authorList>
    </citation>
    <scope>NUCLEOTIDE SEQUENCE [LARGE SCALE GENOMIC DNA]</scope>
    <source>
        <strain evidence="4 5">CBS 200.50</strain>
    </source>
</reference>
<proteinExistence type="predicted"/>
<gene>
    <name evidence="4" type="ORF">H072_6383</name>
</gene>
<keyword evidence="1" id="KW-0863">Zinc-finger</keyword>
<dbReference type="OrthoDB" id="427960at2759"/>
<dbReference type="OMA" id="MSNIECY"/>
<evidence type="ECO:0000313" key="5">
    <source>
        <dbReference type="Proteomes" id="UP000015100"/>
    </source>
</evidence>
<evidence type="ECO:0000256" key="2">
    <source>
        <dbReference type="SAM" id="MobiDB-lite"/>
    </source>
</evidence>
<feature type="compositionally biased region" description="Acidic residues" evidence="2">
    <location>
        <begin position="240"/>
        <end position="251"/>
    </location>
</feature>